<reference evidence="1" key="1">
    <citation type="submission" date="2021-06" db="EMBL/GenBank/DDBJ databases">
        <authorList>
            <person name="Kallberg Y."/>
            <person name="Tangrot J."/>
            <person name="Rosling A."/>
        </authorList>
    </citation>
    <scope>NUCLEOTIDE SEQUENCE</scope>
    <source>
        <strain evidence="1">87-6 pot B 2015</strain>
    </source>
</reference>
<proteinExistence type="predicted"/>
<comment type="caution">
    <text evidence="1">The sequence shown here is derived from an EMBL/GenBank/DDBJ whole genome shotgun (WGS) entry which is preliminary data.</text>
</comment>
<evidence type="ECO:0000313" key="2">
    <source>
        <dbReference type="Proteomes" id="UP000789375"/>
    </source>
</evidence>
<evidence type="ECO:0000313" key="1">
    <source>
        <dbReference type="EMBL" id="CAG8574803.1"/>
    </source>
</evidence>
<protein>
    <submittedName>
        <fullName evidence="1">6993_t:CDS:1</fullName>
    </submittedName>
</protein>
<dbReference type="AlphaFoldDB" id="A0A9N9BP12"/>
<name>A0A9N9BP12_FUNMO</name>
<organism evidence="1 2">
    <name type="scientific">Funneliformis mosseae</name>
    <name type="common">Endomycorrhizal fungus</name>
    <name type="synonym">Glomus mosseae</name>
    <dbReference type="NCBI Taxonomy" id="27381"/>
    <lineage>
        <taxon>Eukaryota</taxon>
        <taxon>Fungi</taxon>
        <taxon>Fungi incertae sedis</taxon>
        <taxon>Mucoromycota</taxon>
        <taxon>Glomeromycotina</taxon>
        <taxon>Glomeromycetes</taxon>
        <taxon>Glomerales</taxon>
        <taxon>Glomeraceae</taxon>
        <taxon>Funneliformis</taxon>
    </lineage>
</organism>
<sequence length="72" mass="8086">MKKSLSTIAGRIRLNPEVAALYEGLDDARRDFAYAIPVSLERITDPSVSPKQIILSIDIEKDDSNKERTLKI</sequence>
<dbReference type="EMBL" id="CAJVPP010001829">
    <property type="protein sequence ID" value="CAG8574803.1"/>
    <property type="molecule type" value="Genomic_DNA"/>
</dbReference>
<accession>A0A9N9BP12</accession>
<gene>
    <name evidence="1" type="ORF">FMOSSE_LOCUS7642</name>
</gene>
<dbReference type="Proteomes" id="UP000789375">
    <property type="component" value="Unassembled WGS sequence"/>
</dbReference>
<keyword evidence="2" id="KW-1185">Reference proteome</keyword>